<dbReference type="GO" id="GO:0009277">
    <property type="term" value="C:fungal-type cell wall"/>
    <property type="evidence" value="ECO:0007669"/>
    <property type="project" value="TreeGrafter"/>
</dbReference>
<organism evidence="2 3">
    <name type="scientific">Arthrobotrys conoides</name>
    <dbReference type="NCBI Taxonomy" id="74498"/>
    <lineage>
        <taxon>Eukaryota</taxon>
        <taxon>Fungi</taxon>
        <taxon>Dikarya</taxon>
        <taxon>Ascomycota</taxon>
        <taxon>Pezizomycotina</taxon>
        <taxon>Orbiliomycetes</taxon>
        <taxon>Orbiliales</taxon>
        <taxon>Orbiliaceae</taxon>
        <taxon>Arthrobotrys</taxon>
    </lineage>
</organism>
<dbReference type="GO" id="GO:0071966">
    <property type="term" value="P:fungal-type cell wall polysaccharide metabolic process"/>
    <property type="evidence" value="ECO:0007669"/>
    <property type="project" value="TreeGrafter"/>
</dbReference>
<reference evidence="2 3" key="1">
    <citation type="submission" date="2019-10" db="EMBL/GenBank/DDBJ databases">
        <authorList>
            <person name="Palmer J.M."/>
        </authorList>
    </citation>
    <scope>NUCLEOTIDE SEQUENCE [LARGE SCALE GENOMIC DNA]</scope>
    <source>
        <strain evidence="2 3">TWF506</strain>
    </source>
</reference>
<sequence>MLFVFILFFVLVLGQEVAELAPKNSKRGLVFLYNSSYPVDYKKLTGPGNVISWYYNYGQSPSSQLASSQWEFVPMVWGRDQAKSIQGNVNKIKSGGGAVRYVLGFNEPDIPHKWGGSDMTPANAATLWKQYIQPLSSQRIKLCTPGVSSSPDGFTWLSNFFAACGATCTFDLLCLHHYGRPASSLKAHLEKYHKLYPSLPIWLTEFADSKDTVGNTRQYISQALPQLDSTPYIERYSYFGASRELVSNVGPNAALLDNNGNLKDIGKAYFFAENLQV</sequence>
<evidence type="ECO:0000313" key="3">
    <source>
        <dbReference type="Proteomes" id="UP001307849"/>
    </source>
</evidence>
<dbReference type="PANTHER" id="PTHR34154">
    <property type="entry name" value="ALKALI-SENSITIVE LINKAGE PROTEIN 1"/>
    <property type="match status" value="1"/>
</dbReference>
<dbReference type="InterPro" id="IPR017853">
    <property type="entry name" value="GH"/>
</dbReference>
<keyword evidence="3" id="KW-1185">Reference proteome</keyword>
<dbReference type="AlphaFoldDB" id="A0AAN8RS33"/>
<comment type="caution">
    <text evidence="2">The sequence shown here is derived from an EMBL/GenBank/DDBJ whole genome shotgun (WGS) entry which is preliminary data.</text>
</comment>
<dbReference type="PANTHER" id="PTHR34154:SF3">
    <property type="entry name" value="ALKALI-SENSITIVE LINKAGE PROTEIN 1"/>
    <property type="match status" value="1"/>
</dbReference>
<dbReference type="Gene3D" id="3.20.20.80">
    <property type="entry name" value="Glycosidases"/>
    <property type="match status" value="1"/>
</dbReference>
<name>A0AAN8RS33_9PEZI</name>
<accession>A0AAN8RS33</accession>
<gene>
    <name evidence="2" type="ORF">TWF506_011470</name>
</gene>
<dbReference type="InterPro" id="IPR053183">
    <property type="entry name" value="ASL1"/>
</dbReference>
<dbReference type="EMBL" id="JAVHJM010000009">
    <property type="protein sequence ID" value="KAK6506565.1"/>
    <property type="molecule type" value="Genomic_DNA"/>
</dbReference>
<proteinExistence type="predicted"/>
<feature type="domain" description="Asl1-like glycosyl hydrolase catalytic" evidence="1">
    <location>
        <begin position="40"/>
        <end position="269"/>
    </location>
</feature>
<dbReference type="InterPro" id="IPR024655">
    <property type="entry name" value="Asl1_glyco_hydro_catalytic"/>
</dbReference>
<evidence type="ECO:0000313" key="2">
    <source>
        <dbReference type="EMBL" id="KAK6506565.1"/>
    </source>
</evidence>
<dbReference type="Proteomes" id="UP001307849">
    <property type="component" value="Unassembled WGS sequence"/>
</dbReference>
<evidence type="ECO:0000259" key="1">
    <source>
        <dbReference type="Pfam" id="PF11790"/>
    </source>
</evidence>
<dbReference type="Pfam" id="PF11790">
    <property type="entry name" value="Glyco_hydro_cc"/>
    <property type="match status" value="1"/>
</dbReference>
<protein>
    <recommendedName>
        <fullName evidence="1">Asl1-like glycosyl hydrolase catalytic domain-containing protein</fullName>
    </recommendedName>
</protein>
<dbReference type="SUPFAM" id="SSF51445">
    <property type="entry name" value="(Trans)glycosidases"/>
    <property type="match status" value="1"/>
</dbReference>